<proteinExistence type="predicted"/>
<sequence>MVLATKFNGPMRAVAYVPAALTRPELGRRGAGDRALSI</sequence>
<organism evidence="1 2">
    <name type="scientific">Actinoplanes derwentensis</name>
    <dbReference type="NCBI Taxonomy" id="113562"/>
    <lineage>
        <taxon>Bacteria</taxon>
        <taxon>Bacillati</taxon>
        <taxon>Actinomycetota</taxon>
        <taxon>Actinomycetes</taxon>
        <taxon>Micromonosporales</taxon>
        <taxon>Micromonosporaceae</taxon>
        <taxon>Actinoplanes</taxon>
    </lineage>
</organism>
<protein>
    <submittedName>
        <fullName evidence="1">Uncharacterized protein</fullName>
    </submittedName>
</protein>
<keyword evidence="2" id="KW-1185">Reference proteome</keyword>
<gene>
    <name evidence="1" type="ORF">SAMN04489716_1552</name>
</gene>
<dbReference type="EMBL" id="LT629758">
    <property type="protein sequence ID" value="SDS76183.1"/>
    <property type="molecule type" value="Genomic_DNA"/>
</dbReference>
<dbReference type="Proteomes" id="UP000198688">
    <property type="component" value="Chromosome I"/>
</dbReference>
<name>A0A1H1UUP9_9ACTN</name>
<evidence type="ECO:0000313" key="1">
    <source>
        <dbReference type="EMBL" id="SDS76183.1"/>
    </source>
</evidence>
<reference evidence="1 2" key="1">
    <citation type="submission" date="2016-10" db="EMBL/GenBank/DDBJ databases">
        <authorList>
            <person name="de Groot N.N."/>
        </authorList>
    </citation>
    <scope>NUCLEOTIDE SEQUENCE [LARGE SCALE GENOMIC DNA]</scope>
    <source>
        <strain evidence="1 2">DSM 43941</strain>
    </source>
</reference>
<dbReference type="AlphaFoldDB" id="A0A1H1UUP9"/>
<evidence type="ECO:0000313" key="2">
    <source>
        <dbReference type="Proteomes" id="UP000198688"/>
    </source>
</evidence>
<accession>A0A1H1UUP9</accession>